<keyword evidence="7" id="KW-1185">Reference proteome</keyword>
<sequence>MGADARRDRLMKLLEPVVATEGLDLEDVTITPAGKRRVLRVVVDGDGGVSLDKVAEVSRGVSEALDGDGVMGDNPYVLEVSSPGVDRPLTERRHWRRARTRLVKAALRDGTSVEGRITRVGDDGVELSVDGTRRLLAWDALAKGRVQVELRRHDEVFDDDMAAGDDGDEG</sequence>
<dbReference type="PANTHER" id="PTHR33867">
    <property type="entry name" value="RIBOSOME MATURATION FACTOR RIMP"/>
    <property type="match status" value="1"/>
</dbReference>
<evidence type="ECO:0000256" key="3">
    <source>
        <dbReference type="HAMAP-Rule" id="MF_01077"/>
    </source>
</evidence>
<dbReference type="GO" id="GO:0000028">
    <property type="term" value="P:ribosomal small subunit assembly"/>
    <property type="evidence" value="ECO:0007669"/>
    <property type="project" value="TreeGrafter"/>
</dbReference>
<dbReference type="HAMAP" id="MF_01077">
    <property type="entry name" value="RimP"/>
    <property type="match status" value="1"/>
</dbReference>
<reference evidence="6" key="1">
    <citation type="submission" date="2021-01" db="EMBL/GenBank/DDBJ databases">
        <title>Whole genome shotgun sequence of Sphaerisporangium rufum NBRC 109079.</title>
        <authorList>
            <person name="Komaki H."/>
            <person name="Tamura T."/>
        </authorList>
    </citation>
    <scope>NUCLEOTIDE SEQUENCE</scope>
    <source>
        <strain evidence="6">NBRC 109079</strain>
    </source>
</reference>
<dbReference type="Pfam" id="PF17384">
    <property type="entry name" value="DUF150_C"/>
    <property type="match status" value="1"/>
</dbReference>
<evidence type="ECO:0000259" key="5">
    <source>
        <dbReference type="Pfam" id="PF17384"/>
    </source>
</evidence>
<feature type="domain" description="Ribosome maturation factor RimP N-terminal" evidence="4">
    <location>
        <begin position="13"/>
        <end position="86"/>
    </location>
</feature>
<dbReference type="SUPFAM" id="SSF75420">
    <property type="entry name" value="YhbC-like, N-terminal domain"/>
    <property type="match status" value="1"/>
</dbReference>
<dbReference type="NCBIfam" id="NF000930">
    <property type="entry name" value="PRK00092.2-2"/>
    <property type="match status" value="1"/>
</dbReference>
<comment type="function">
    <text evidence="3">Required for maturation of 30S ribosomal subunits.</text>
</comment>
<dbReference type="Proteomes" id="UP000655287">
    <property type="component" value="Unassembled WGS sequence"/>
</dbReference>
<feature type="domain" description="Ribosome maturation factor RimP C-terminal" evidence="5">
    <location>
        <begin position="89"/>
        <end position="149"/>
    </location>
</feature>
<comment type="subcellular location">
    <subcellularLocation>
        <location evidence="3">Cytoplasm</location>
    </subcellularLocation>
</comment>
<protein>
    <recommendedName>
        <fullName evidence="3">Ribosome maturation factor RimP</fullName>
    </recommendedName>
</protein>
<dbReference type="InterPro" id="IPR035956">
    <property type="entry name" value="RimP_N_sf"/>
</dbReference>
<dbReference type="EMBL" id="BOOU01000046">
    <property type="protein sequence ID" value="GII78231.1"/>
    <property type="molecule type" value="Genomic_DNA"/>
</dbReference>
<keyword evidence="1 3" id="KW-0963">Cytoplasm</keyword>
<dbReference type="RefSeq" id="WP_203985399.1">
    <property type="nucleotide sequence ID" value="NZ_BOOU01000046.1"/>
</dbReference>
<comment type="similarity">
    <text evidence="3">Belongs to the RimP family.</text>
</comment>
<name>A0A919R1X1_9ACTN</name>
<dbReference type="Pfam" id="PF02576">
    <property type="entry name" value="RimP_N"/>
    <property type="match status" value="1"/>
</dbReference>
<dbReference type="GO" id="GO:0006412">
    <property type="term" value="P:translation"/>
    <property type="evidence" value="ECO:0007669"/>
    <property type="project" value="TreeGrafter"/>
</dbReference>
<evidence type="ECO:0000313" key="7">
    <source>
        <dbReference type="Proteomes" id="UP000655287"/>
    </source>
</evidence>
<accession>A0A919R1X1</accession>
<gene>
    <name evidence="3 6" type="primary">rimP</name>
    <name evidence="6" type="ORF">Sru01_32130</name>
</gene>
<comment type="caution">
    <text evidence="6">The sequence shown here is derived from an EMBL/GenBank/DDBJ whole genome shotgun (WGS) entry which is preliminary data.</text>
</comment>
<dbReference type="InterPro" id="IPR028989">
    <property type="entry name" value="RimP_N"/>
</dbReference>
<evidence type="ECO:0000259" key="4">
    <source>
        <dbReference type="Pfam" id="PF02576"/>
    </source>
</evidence>
<proteinExistence type="inferred from homology"/>
<evidence type="ECO:0000256" key="2">
    <source>
        <dbReference type="ARBA" id="ARBA00022517"/>
    </source>
</evidence>
<evidence type="ECO:0000256" key="1">
    <source>
        <dbReference type="ARBA" id="ARBA00022490"/>
    </source>
</evidence>
<keyword evidence="2 3" id="KW-0690">Ribosome biogenesis</keyword>
<dbReference type="InterPro" id="IPR003728">
    <property type="entry name" value="Ribosome_maturation_RimP"/>
</dbReference>
<dbReference type="Gene3D" id="3.30.300.70">
    <property type="entry name" value="RimP-like superfamily, N-terminal"/>
    <property type="match status" value="1"/>
</dbReference>
<dbReference type="AlphaFoldDB" id="A0A919R1X1"/>
<dbReference type="PANTHER" id="PTHR33867:SF1">
    <property type="entry name" value="RIBOSOME MATURATION FACTOR RIMP"/>
    <property type="match status" value="1"/>
</dbReference>
<dbReference type="GO" id="GO:0005829">
    <property type="term" value="C:cytosol"/>
    <property type="evidence" value="ECO:0007669"/>
    <property type="project" value="TreeGrafter"/>
</dbReference>
<evidence type="ECO:0000313" key="6">
    <source>
        <dbReference type="EMBL" id="GII78231.1"/>
    </source>
</evidence>
<organism evidence="6 7">
    <name type="scientific">Sphaerisporangium rufum</name>
    <dbReference type="NCBI Taxonomy" id="1381558"/>
    <lineage>
        <taxon>Bacteria</taxon>
        <taxon>Bacillati</taxon>
        <taxon>Actinomycetota</taxon>
        <taxon>Actinomycetes</taxon>
        <taxon>Streptosporangiales</taxon>
        <taxon>Streptosporangiaceae</taxon>
        <taxon>Sphaerisporangium</taxon>
    </lineage>
</organism>
<dbReference type="InterPro" id="IPR028998">
    <property type="entry name" value="RimP_C"/>
</dbReference>